<evidence type="ECO:0000313" key="2">
    <source>
        <dbReference type="Proteomes" id="UP001497700"/>
    </source>
</evidence>
<name>A0ACB9YNT9_9PEZI</name>
<sequence>MTTIAITGASGKLGGATLSALLAHNLAPPSSIVALTSSSPGSPTWTALASKGVQVRRATFDSPASFDEALRGVAKFFLVSTPHIALDFGSDEEVPDGKGREGHHRGAIDAAVRAGVQHIYYSSLAFAWDAAKKAPGSTSKAGVMRAHLRTEAYLARQVADGKLSHVTILREGLYNESWPLYLGYFDVGGADADTDRTEVPLAADGPVSWTAIADLGVGSALVLTAASAEWSGKTFYLSTRAAGARGLAGIAKLVGEARGKAVGIKTVGRKEHERYYVQRRGEKEGPAVRWWAGTYEALEAGECAVDDPTLERLLERVGVKATGVEECIRAMVAKGQAGSRIFGLH</sequence>
<reference evidence="1 2" key="1">
    <citation type="journal article" date="2022" name="New Phytol.">
        <title>Ecological generalism drives hyperdiversity of secondary metabolite gene clusters in xylarialean endophytes.</title>
        <authorList>
            <person name="Franco M.E.E."/>
            <person name="Wisecaver J.H."/>
            <person name="Arnold A.E."/>
            <person name="Ju Y.M."/>
            <person name="Slot J.C."/>
            <person name="Ahrendt S."/>
            <person name="Moore L.P."/>
            <person name="Eastman K.E."/>
            <person name="Scott K."/>
            <person name="Konkel Z."/>
            <person name="Mondo S.J."/>
            <person name="Kuo A."/>
            <person name="Hayes R.D."/>
            <person name="Haridas S."/>
            <person name="Andreopoulos B."/>
            <person name="Riley R."/>
            <person name="LaButti K."/>
            <person name="Pangilinan J."/>
            <person name="Lipzen A."/>
            <person name="Amirebrahimi M."/>
            <person name="Yan J."/>
            <person name="Adam C."/>
            <person name="Keymanesh K."/>
            <person name="Ng V."/>
            <person name="Louie K."/>
            <person name="Northen T."/>
            <person name="Drula E."/>
            <person name="Henrissat B."/>
            <person name="Hsieh H.M."/>
            <person name="Youens-Clark K."/>
            <person name="Lutzoni F."/>
            <person name="Miadlikowska J."/>
            <person name="Eastwood D.C."/>
            <person name="Hamelin R.C."/>
            <person name="Grigoriev I.V."/>
            <person name="U'Ren J.M."/>
        </authorList>
    </citation>
    <scope>NUCLEOTIDE SEQUENCE [LARGE SCALE GENOMIC DNA]</scope>
    <source>
        <strain evidence="1 2">CBS 119005</strain>
    </source>
</reference>
<comment type="caution">
    <text evidence="1">The sequence shown here is derived from an EMBL/GenBank/DDBJ whole genome shotgun (WGS) entry which is preliminary data.</text>
</comment>
<dbReference type="Proteomes" id="UP001497700">
    <property type="component" value="Unassembled WGS sequence"/>
</dbReference>
<protein>
    <submittedName>
        <fullName evidence="1">NAD(P)-binding protein</fullName>
    </submittedName>
</protein>
<gene>
    <name evidence="1" type="ORF">F4820DRAFT_436284</name>
</gene>
<organism evidence="1 2">
    <name type="scientific">Hypoxylon rubiginosum</name>
    <dbReference type="NCBI Taxonomy" id="110542"/>
    <lineage>
        <taxon>Eukaryota</taxon>
        <taxon>Fungi</taxon>
        <taxon>Dikarya</taxon>
        <taxon>Ascomycota</taxon>
        <taxon>Pezizomycotina</taxon>
        <taxon>Sordariomycetes</taxon>
        <taxon>Xylariomycetidae</taxon>
        <taxon>Xylariales</taxon>
        <taxon>Hypoxylaceae</taxon>
        <taxon>Hypoxylon</taxon>
    </lineage>
</organism>
<evidence type="ECO:0000313" key="1">
    <source>
        <dbReference type="EMBL" id="KAI4860638.1"/>
    </source>
</evidence>
<accession>A0ACB9YNT9</accession>
<dbReference type="EMBL" id="MU393579">
    <property type="protein sequence ID" value="KAI4860638.1"/>
    <property type="molecule type" value="Genomic_DNA"/>
</dbReference>
<keyword evidence="2" id="KW-1185">Reference proteome</keyword>
<proteinExistence type="predicted"/>